<keyword evidence="1" id="KW-0732">Signal</keyword>
<name>A0A9Q5HQB0_SANBA</name>
<dbReference type="AlphaFoldDB" id="A0A9Q5HQB0"/>
<feature type="signal peptide" evidence="1">
    <location>
        <begin position="1"/>
        <end position="24"/>
    </location>
</feature>
<evidence type="ECO:0000256" key="1">
    <source>
        <dbReference type="SAM" id="SignalP"/>
    </source>
</evidence>
<proteinExistence type="predicted"/>
<comment type="caution">
    <text evidence="2">The sequence shown here is derived from an EMBL/GenBank/DDBJ whole genome shotgun (WGS) entry which is preliminary data.</text>
</comment>
<sequence length="210" mass="21473">MKLFTVQLFVVVGALSAFASSIGAGSIPQSLADACPSVQVVSSSTVTVDGQEIVRQVFSCPSGNLTALAIPEASLIPSSAITERSVIEARSAAECTTPASECQCGQPAICGCFGETVGSNPSDCTALLGSLPVISSISGPTFIIQPGTVHTTSLRTCSVSFTNLGSTAEEFCWDDLGTLASNQIFCINEGGETVCAAENQRFVVHLGATV</sequence>
<gene>
    <name evidence="2" type="ORF">A7U60_g8696</name>
</gene>
<reference evidence="2" key="1">
    <citation type="submission" date="2016-06" db="EMBL/GenBank/DDBJ databases">
        <title>Draft Genome sequence of the fungus Inonotus baumii.</title>
        <authorList>
            <person name="Zhu H."/>
            <person name="Lin W."/>
        </authorList>
    </citation>
    <scope>NUCLEOTIDE SEQUENCE</scope>
    <source>
        <strain evidence="2">821</strain>
    </source>
</reference>
<dbReference type="Proteomes" id="UP000757232">
    <property type="component" value="Unassembled WGS sequence"/>
</dbReference>
<organism evidence="2 3">
    <name type="scientific">Sanghuangporus baumii</name>
    <name type="common">Phellinus baumii</name>
    <dbReference type="NCBI Taxonomy" id="108892"/>
    <lineage>
        <taxon>Eukaryota</taxon>
        <taxon>Fungi</taxon>
        <taxon>Dikarya</taxon>
        <taxon>Basidiomycota</taxon>
        <taxon>Agaricomycotina</taxon>
        <taxon>Agaricomycetes</taxon>
        <taxon>Hymenochaetales</taxon>
        <taxon>Hymenochaetaceae</taxon>
        <taxon>Sanghuangporus</taxon>
    </lineage>
</organism>
<keyword evidence="3" id="KW-1185">Reference proteome</keyword>
<evidence type="ECO:0000313" key="3">
    <source>
        <dbReference type="Proteomes" id="UP000757232"/>
    </source>
</evidence>
<protein>
    <submittedName>
        <fullName evidence="2">Uncharacterized protein</fullName>
    </submittedName>
</protein>
<dbReference type="EMBL" id="LNZH02000216">
    <property type="protein sequence ID" value="OCB84025.1"/>
    <property type="molecule type" value="Genomic_DNA"/>
</dbReference>
<feature type="chain" id="PRO_5040414576" evidence="1">
    <location>
        <begin position="25"/>
        <end position="210"/>
    </location>
</feature>
<accession>A0A9Q5HQB0</accession>
<evidence type="ECO:0000313" key="2">
    <source>
        <dbReference type="EMBL" id="OCB84025.1"/>
    </source>
</evidence>
<dbReference type="OrthoDB" id="2990149at2759"/>